<dbReference type="Gene3D" id="3.30.470.20">
    <property type="entry name" value="ATP-grasp fold, B domain"/>
    <property type="match status" value="1"/>
</dbReference>
<evidence type="ECO:0000259" key="2">
    <source>
        <dbReference type="PROSITE" id="PS50975"/>
    </source>
</evidence>
<accession>A0A2G8TLP7</accession>
<dbReference type="InterPro" id="IPR011761">
    <property type="entry name" value="ATP-grasp"/>
</dbReference>
<dbReference type="EMBL" id="PDOC01000001">
    <property type="protein sequence ID" value="PIL46977.1"/>
    <property type="molecule type" value="Genomic_DNA"/>
</dbReference>
<dbReference type="PROSITE" id="PS50975">
    <property type="entry name" value="ATP_GRASP"/>
    <property type="match status" value="1"/>
</dbReference>
<evidence type="ECO:0000313" key="3">
    <source>
        <dbReference type="EMBL" id="PIL46977.1"/>
    </source>
</evidence>
<dbReference type="SUPFAM" id="SSF56059">
    <property type="entry name" value="Glutathione synthetase ATP-binding domain-like"/>
    <property type="match status" value="1"/>
</dbReference>
<comment type="caution">
    <text evidence="3">The sequence shown here is derived from an EMBL/GenBank/DDBJ whole genome shotgun (WGS) entry which is preliminary data.</text>
</comment>
<keyword evidence="3" id="KW-0436">Ligase</keyword>
<organism evidence="3 4">
    <name type="scientific">Massilia eurypsychrophila</name>
    <dbReference type="NCBI Taxonomy" id="1485217"/>
    <lineage>
        <taxon>Bacteria</taxon>
        <taxon>Pseudomonadati</taxon>
        <taxon>Pseudomonadota</taxon>
        <taxon>Betaproteobacteria</taxon>
        <taxon>Burkholderiales</taxon>
        <taxon>Oxalobacteraceae</taxon>
        <taxon>Telluria group</taxon>
        <taxon>Massilia</taxon>
    </lineage>
</organism>
<dbReference type="GO" id="GO:0016874">
    <property type="term" value="F:ligase activity"/>
    <property type="evidence" value="ECO:0007669"/>
    <property type="project" value="UniProtKB-KW"/>
</dbReference>
<proteinExistence type="predicted"/>
<sequence>MSELKPAVVLGIDTPIGLAIIRDLGSRGVAVTGIGRHAGALGMSSRYLHQGLLRASGEAALVAQLRALGRQLGPACLFAISESDIALLNRHRASLSGFALMFADEARMTSVLNKEQTYAAAARVGIRVPRTEQPTCMADVLALAGVLRFPVVLKWANPNDIAATLADAGLALDKTHYCDSAGELAAYLQPYEQVGIYPLVQEYCAGYGLGQFILMHNGQAHYTFQHRRVHEWPPEGGFSSMCESLPVDAHQGQMAHSIALLRELNWEGVAMVEYRHDPVTDTSALMEINGRFWGSLPLAYHAGAAFPWHMYCLFGMGEPIDQQAYRSGLRCRFIIPETKRLLRILFQQHAIADRTLAFRRLPELAGFLADFVRPQTRYYVFEWRDPMPLLADLGQMVVTIGRRLLYQGRRA</sequence>
<keyword evidence="1" id="KW-0547">Nucleotide-binding</keyword>
<dbReference type="Proteomes" id="UP000230390">
    <property type="component" value="Unassembled WGS sequence"/>
</dbReference>
<keyword evidence="4" id="KW-1185">Reference proteome</keyword>
<protein>
    <submittedName>
        <fullName evidence="3">Carboxylate--amine ligase</fullName>
    </submittedName>
</protein>
<dbReference type="AlphaFoldDB" id="A0A2G8TLP7"/>
<keyword evidence="1" id="KW-0067">ATP-binding</keyword>
<dbReference type="GO" id="GO:0005524">
    <property type="term" value="F:ATP binding"/>
    <property type="evidence" value="ECO:0007669"/>
    <property type="project" value="UniProtKB-UniRule"/>
</dbReference>
<feature type="domain" description="ATP-grasp" evidence="2">
    <location>
        <begin position="118"/>
        <end position="329"/>
    </location>
</feature>
<gene>
    <name evidence="3" type="ORF">CR105_02185</name>
</gene>
<dbReference type="GO" id="GO:0046872">
    <property type="term" value="F:metal ion binding"/>
    <property type="evidence" value="ECO:0007669"/>
    <property type="project" value="InterPro"/>
</dbReference>
<evidence type="ECO:0000313" key="4">
    <source>
        <dbReference type="Proteomes" id="UP000230390"/>
    </source>
</evidence>
<reference evidence="3 4" key="1">
    <citation type="submission" date="2017-10" db="EMBL/GenBank/DDBJ databases">
        <title>Massilia psychrophilum sp. nov., a novel purple-pigmented bacterium isolated from Tianshan glacier, Xinjiang Municipality, China.</title>
        <authorList>
            <person name="Wang H."/>
        </authorList>
    </citation>
    <scope>NUCLEOTIDE SEQUENCE [LARGE SCALE GENOMIC DNA]</scope>
    <source>
        <strain evidence="3 4">JCM 30074</strain>
    </source>
</reference>
<evidence type="ECO:0000256" key="1">
    <source>
        <dbReference type="PROSITE-ProRule" id="PRU00409"/>
    </source>
</evidence>
<name>A0A2G8TLP7_9BURK</name>